<dbReference type="SUPFAM" id="SSF54373">
    <property type="entry name" value="FAD-linked reductases, C-terminal domain"/>
    <property type="match status" value="1"/>
</dbReference>
<dbReference type="SUPFAM" id="SSF51905">
    <property type="entry name" value="FAD/NAD(P)-binding domain"/>
    <property type="match status" value="1"/>
</dbReference>
<evidence type="ECO:0000259" key="6">
    <source>
        <dbReference type="Pfam" id="PF01494"/>
    </source>
</evidence>
<evidence type="ECO:0000256" key="1">
    <source>
        <dbReference type="ARBA" id="ARBA00001974"/>
    </source>
</evidence>
<dbReference type="PANTHER" id="PTHR13789">
    <property type="entry name" value="MONOOXYGENASE"/>
    <property type="match status" value="1"/>
</dbReference>
<keyword evidence="8" id="KW-1185">Reference proteome</keyword>
<dbReference type="GO" id="GO:0071949">
    <property type="term" value="F:FAD binding"/>
    <property type="evidence" value="ECO:0007669"/>
    <property type="project" value="InterPro"/>
</dbReference>
<proteinExistence type="predicted"/>
<dbReference type="Gene3D" id="3.50.50.60">
    <property type="entry name" value="FAD/NAD(P)-binding domain"/>
    <property type="match status" value="1"/>
</dbReference>
<comment type="cofactor">
    <cofactor evidence="1">
        <name>FAD</name>
        <dbReference type="ChEBI" id="CHEBI:57692"/>
    </cofactor>
</comment>
<keyword evidence="2" id="KW-0285">Flavoprotein</keyword>
<dbReference type="RefSeq" id="WP_110466925.1">
    <property type="nucleotide sequence ID" value="NZ_JAMOFZ010000033.1"/>
</dbReference>
<accession>A0A318SCU8</accession>
<evidence type="ECO:0000256" key="3">
    <source>
        <dbReference type="ARBA" id="ARBA00022827"/>
    </source>
</evidence>
<dbReference type="InterPro" id="IPR002938">
    <property type="entry name" value="FAD-bd"/>
</dbReference>
<sequence length="410" mass="43224">MSVRFSQEMLVVGGGIGGLAAAVACVRAGWRARVFEGADAFAEIGAGLQLGPNATRLLQGWGLGGALDAVAAFPDRLEIRSAASDRVLGRLALGETARARYGAPYATLHRADLHGLLLAEVRAHGEAVVHLGTRVARVELQADAVCIATEPLATGDARPSATQVGGDALVAADGLWSQVRAAVVPHDAAPRVTGHCAYRALLRQADLPVALRSTQLTVWLGPRLHLVRYPVRGGEWLNLVLLVQSDAAMPPAADPRDWSQFAPAAGPAAALAGACAPLRALQEAVADWRLWMLCDRPPVAGPSEMAQGRVALLGDASHPMLPYLAQGAGMAIEDAAVLGDALAMDAVDVPLRLRSYAQRRWQRVARVQAVARRNATVFHASGPVGWGRDMAMAVLGERLLDQPWLYGAEV</sequence>
<comment type="caution">
    <text evidence="7">The sequence shown here is derived from an EMBL/GenBank/DDBJ whole genome shotgun (WGS) entry which is preliminary data.</text>
</comment>
<gene>
    <name evidence="7" type="ORF">DFQ15_1349</name>
</gene>
<feature type="domain" description="FAD-binding" evidence="6">
    <location>
        <begin position="8"/>
        <end position="367"/>
    </location>
</feature>
<dbReference type="Pfam" id="PF01494">
    <property type="entry name" value="FAD_binding_3"/>
    <property type="match status" value="1"/>
</dbReference>
<keyword evidence="3" id="KW-0274">FAD</keyword>
<evidence type="ECO:0000256" key="2">
    <source>
        <dbReference type="ARBA" id="ARBA00022630"/>
    </source>
</evidence>
<dbReference type="PANTHER" id="PTHR13789:SF318">
    <property type="entry name" value="GERANYLGERANYL DIPHOSPHATE REDUCTASE"/>
    <property type="match status" value="1"/>
</dbReference>
<evidence type="ECO:0000256" key="5">
    <source>
        <dbReference type="ARBA" id="ARBA00023033"/>
    </source>
</evidence>
<evidence type="ECO:0000256" key="4">
    <source>
        <dbReference type="ARBA" id="ARBA00023002"/>
    </source>
</evidence>
<name>A0A318SCU8_9BURK</name>
<dbReference type="EMBL" id="QJTC01000034">
    <property type="protein sequence ID" value="PYE73422.1"/>
    <property type="molecule type" value="Genomic_DNA"/>
</dbReference>
<dbReference type="GO" id="GO:0004497">
    <property type="term" value="F:monooxygenase activity"/>
    <property type="evidence" value="ECO:0007669"/>
    <property type="project" value="UniProtKB-KW"/>
</dbReference>
<reference evidence="7 8" key="1">
    <citation type="submission" date="2018-06" db="EMBL/GenBank/DDBJ databases">
        <title>Genomic Encyclopedia of Type Strains, Phase III (KMG-III): the genomes of soil and plant-associated and newly described type strains.</title>
        <authorList>
            <person name="Whitman W."/>
        </authorList>
    </citation>
    <scope>NUCLEOTIDE SEQUENCE [LARGE SCALE GENOMIC DNA]</scope>
    <source>
        <strain evidence="7 8">CECT 7646</strain>
    </source>
</reference>
<dbReference type="InterPro" id="IPR050493">
    <property type="entry name" value="FAD-dep_Monooxygenase_BioMet"/>
</dbReference>
<dbReference type="OrthoDB" id="9782160at2"/>
<dbReference type="AlphaFoldDB" id="A0A318SCU8"/>
<evidence type="ECO:0000313" key="7">
    <source>
        <dbReference type="EMBL" id="PYE73422.1"/>
    </source>
</evidence>
<evidence type="ECO:0000313" key="8">
    <source>
        <dbReference type="Proteomes" id="UP000247540"/>
    </source>
</evidence>
<keyword evidence="4" id="KW-0560">Oxidoreductase</keyword>
<dbReference type="PROSITE" id="PS51257">
    <property type="entry name" value="PROKAR_LIPOPROTEIN"/>
    <property type="match status" value="1"/>
</dbReference>
<keyword evidence="5" id="KW-0503">Monooxygenase</keyword>
<dbReference type="Proteomes" id="UP000247540">
    <property type="component" value="Unassembled WGS sequence"/>
</dbReference>
<dbReference type="PRINTS" id="PR00420">
    <property type="entry name" value="RNGMNOXGNASE"/>
</dbReference>
<organism evidence="7 8">
    <name type="scientific">Xylophilus ampelinus</name>
    <dbReference type="NCBI Taxonomy" id="54067"/>
    <lineage>
        <taxon>Bacteria</taxon>
        <taxon>Pseudomonadati</taxon>
        <taxon>Pseudomonadota</taxon>
        <taxon>Betaproteobacteria</taxon>
        <taxon>Burkholderiales</taxon>
        <taxon>Xylophilus</taxon>
    </lineage>
</organism>
<protein>
    <submittedName>
        <fullName evidence="7">Salicylate hydroxylase</fullName>
    </submittedName>
</protein>
<dbReference type="InterPro" id="IPR036188">
    <property type="entry name" value="FAD/NAD-bd_sf"/>
</dbReference>